<evidence type="ECO:0000256" key="1">
    <source>
        <dbReference type="SAM" id="MobiDB-lite"/>
    </source>
</evidence>
<feature type="region of interest" description="Disordered" evidence="1">
    <location>
        <begin position="1"/>
        <end position="20"/>
    </location>
</feature>
<proteinExistence type="predicted"/>
<dbReference type="EMBL" id="JAKNSF020000002">
    <property type="protein sequence ID" value="KAK7741534.1"/>
    <property type="molecule type" value="Genomic_DNA"/>
</dbReference>
<gene>
    <name evidence="2" type="ORF">SLS63_001091</name>
</gene>
<sequence length="460" mass="51757">MGGNVFSPPGPDALNTPRMSPSIYNHVKEQYTSALKKLGFSRVVTPIEAPEKDSFGDVDILVCLEGASFTSNVQLDTSEWDRVEKALKAERSSSQSRIGPDKKRIIDSKSFAVPWPAGMGSPGDSKAASGPRFVQVDVRVCDTRQDLEWRVFKHNHGDLWNMLGQIIRPFGLTADEVGLYLRIPEIERQDKKRARVLLTSDPTKVSNFLGLSRPKGESEKPFKTVNDLFEHAASCRWFMLWPRDQEAEQEKASDRSRMKQRPVFKRWVDEFIPACRAKGRFKATNPQQRTPGDVRDEVRKEAFRAFPGSEAAYNSTLADWNKEKARLFVKNKLIKEDVCLPADITPFLPTPREHDDGTKATLHDLERNWRGVLRSALAKVIIDDDATFGSIKPPGLRDAEGVLDVDRVKEWIDENWKEVGRVAWELNCERSRESVERKRKAAEGAQGVKAGAGAATGGKR</sequence>
<reference evidence="2 3" key="1">
    <citation type="submission" date="2024-02" db="EMBL/GenBank/DDBJ databases">
        <title>De novo assembly and annotation of 12 fungi associated with fruit tree decline syndrome in Ontario, Canada.</title>
        <authorList>
            <person name="Sulman M."/>
            <person name="Ellouze W."/>
            <person name="Ilyukhin E."/>
        </authorList>
    </citation>
    <scope>NUCLEOTIDE SEQUENCE [LARGE SCALE GENOMIC DNA]</scope>
    <source>
        <strain evidence="2 3">M169</strain>
    </source>
</reference>
<evidence type="ECO:0008006" key="4">
    <source>
        <dbReference type="Google" id="ProtNLM"/>
    </source>
</evidence>
<feature type="compositionally biased region" description="Low complexity" evidence="1">
    <location>
        <begin position="443"/>
        <end position="453"/>
    </location>
</feature>
<accession>A0ABR1PP49</accession>
<keyword evidence="3" id="KW-1185">Reference proteome</keyword>
<feature type="region of interest" description="Disordered" evidence="1">
    <location>
        <begin position="435"/>
        <end position="460"/>
    </location>
</feature>
<protein>
    <recommendedName>
        <fullName evidence="4">Nucleotidyltransferase</fullName>
    </recommendedName>
</protein>
<evidence type="ECO:0000313" key="2">
    <source>
        <dbReference type="EMBL" id="KAK7741534.1"/>
    </source>
</evidence>
<comment type="caution">
    <text evidence="2">The sequence shown here is derived from an EMBL/GenBank/DDBJ whole genome shotgun (WGS) entry which is preliminary data.</text>
</comment>
<dbReference type="Proteomes" id="UP001430848">
    <property type="component" value="Unassembled WGS sequence"/>
</dbReference>
<organism evidence="2 3">
    <name type="scientific">Diaporthe eres</name>
    <name type="common">Phomopsis oblonga</name>
    <dbReference type="NCBI Taxonomy" id="83184"/>
    <lineage>
        <taxon>Eukaryota</taxon>
        <taxon>Fungi</taxon>
        <taxon>Dikarya</taxon>
        <taxon>Ascomycota</taxon>
        <taxon>Pezizomycotina</taxon>
        <taxon>Sordariomycetes</taxon>
        <taxon>Sordariomycetidae</taxon>
        <taxon>Diaporthales</taxon>
        <taxon>Diaporthaceae</taxon>
        <taxon>Diaporthe</taxon>
        <taxon>Diaporthe eres species complex</taxon>
    </lineage>
</organism>
<name>A0ABR1PP49_DIAER</name>
<evidence type="ECO:0000313" key="3">
    <source>
        <dbReference type="Proteomes" id="UP001430848"/>
    </source>
</evidence>